<dbReference type="Proteomes" id="UP000214596">
    <property type="component" value="Unassembled WGS sequence"/>
</dbReference>
<comment type="caution">
    <text evidence="1">The sequence shown here is derived from an EMBL/GenBank/DDBJ whole genome shotgun (WGS) entry which is preliminary data.</text>
</comment>
<accession>A0A227J3V6</accession>
<proteinExistence type="predicted"/>
<name>A0A227J3V6_VIBPH</name>
<dbReference type="EMBL" id="NIXT01003602">
    <property type="protein sequence ID" value="OXE29125.1"/>
    <property type="molecule type" value="Genomic_DNA"/>
</dbReference>
<reference evidence="1 2" key="1">
    <citation type="journal article" date="2017" name="Appl. Environ. Microbiol.">
        <title>Parallel evolution of two clades of a major Atlantic endemic Vibrio parahaemolyticus pathogen lineage by independent acquisition of related pathogenicity islands.</title>
        <authorList>
            <person name="Xu F."/>
            <person name="Gonzalez-Escalona N."/>
            <person name="Drees K.P."/>
            <person name="Sebra R.P."/>
            <person name="Cooper V.S."/>
            <person name="Jones S.H."/>
            <person name="Whistler C.A."/>
        </authorList>
    </citation>
    <scope>NUCLEOTIDE SEQUENCE [LARGE SCALE GENOMIC DNA]</scope>
    <source>
        <strain evidence="1 2">MAVP-3</strain>
    </source>
</reference>
<protein>
    <submittedName>
        <fullName evidence="1">Uncharacterized protein</fullName>
    </submittedName>
</protein>
<gene>
    <name evidence="1" type="ORF">CA163_30275</name>
</gene>
<dbReference type="AlphaFoldDB" id="A0A227J3V6"/>
<evidence type="ECO:0000313" key="1">
    <source>
        <dbReference type="EMBL" id="OXE29125.1"/>
    </source>
</evidence>
<sequence>WLKEQLAGSEMLEERGRMILAGRVEQYAKGDKKEWPYTASEALDVLIEELQDARQERSRFDTFIRTQTFLDKLTGTANRVLFDSKLESALLESGARGAVLL</sequence>
<feature type="non-terminal residue" evidence="1">
    <location>
        <position position="1"/>
    </location>
</feature>
<feature type="non-terminal residue" evidence="1">
    <location>
        <position position="101"/>
    </location>
</feature>
<evidence type="ECO:0000313" key="2">
    <source>
        <dbReference type="Proteomes" id="UP000214596"/>
    </source>
</evidence>
<organism evidence="1 2">
    <name type="scientific">Vibrio parahaemolyticus</name>
    <dbReference type="NCBI Taxonomy" id="670"/>
    <lineage>
        <taxon>Bacteria</taxon>
        <taxon>Pseudomonadati</taxon>
        <taxon>Pseudomonadota</taxon>
        <taxon>Gammaproteobacteria</taxon>
        <taxon>Vibrionales</taxon>
        <taxon>Vibrionaceae</taxon>
        <taxon>Vibrio</taxon>
    </lineage>
</organism>